<gene>
    <name evidence="11" type="ORF">EJB05_34557</name>
</gene>
<sequence length="932" mass="105794">MEVLTRLLPKLAELLVAEYNLQKGVKGGIIFLQAELESMKAVFEKVSKTPAEQLDEQDKIWARAVRELSYHIEDRVDTFMVHCQGSKPARQHGFKKVVDKSLDFPKIRHKIATDIRDIKCRVEEVGKRRDRYKIGGVAANTATITIDPRLLGQCKLATELVGIHEARDELINILIGGDEVPMKQGKIVSIVGFGGIGKTTLANAVYEKISSQFKCRAFVSVSQNPDMKKLFKRILHNLGKSINDETLDAGGLMNELTEFLRDKRYFIVVDDIWDIQVLEVLRCALPHHNSGYRIVVTTRILNIAERAGVVYKMKPLSIHNSKILFYGRIFGNEGPEKCHDEMLNKVSDKILKKCAGVPLAIITIASLLASKGRNEMSWFEVHKSIGIGLENNFELDNMRKILSLSYYDLPSHLKTCLLYLSLFPEDYKSEKDRLIWLWIAEGFIHCGKEQGKSLFEVGESYFNDLINRSLIQHTCSYDGITDYCVLHDMVLDLIHPLSREELFVTILNDSNHRSPLTTIRRLSIRSGKIAQVTIGDIKSKQQVRSVVAFPPVVDQMPSLRSFKVLRVLDLQDCDLSQGCSLEYLGNLFHLRYLGLNNTNISELPQEIGNLPILETLDVRNNKKLSSLPTTVVQLKHLMCLCVDEDTRVPNRIRSLTSLEKLSWLHLHIEEDSIDIIEDLGLLTELRVLDIVLSTKWNREESWDFRYGTGRGDLSAWQACLPQVTSGVLKVVELLGKLQKIQSLEIRVKTSRRCSIGGFDVRIAPLNLRTLRIKGACWFLKLPAWINSSHILDPSILTIAVKELKQGDLKILGMLPSLRYLDLMVDRSCFGINGRFIIGAGLFPRMVHCELWGFVRPVVFQKGAMPMLTELVFDLCMWRWEEIAGSDGGFDFGMGNLPSLKYVQVNFEYRRSTSWGLEEARAAMRHAAEIHPN</sequence>
<feature type="domain" description="Disease resistance R13L4/SHOC-2-like LRR" evidence="10">
    <location>
        <begin position="542"/>
        <end position="932"/>
    </location>
</feature>
<dbReference type="Gene3D" id="1.10.8.430">
    <property type="entry name" value="Helical domain of apoptotic protease-activating factors"/>
    <property type="match status" value="1"/>
</dbReference>
<organism evidence="11 12">
    <name type="scientific">Eragrostis curvula</name>
    <name type="common">weeping love grass</name>
    <dbReference type="NCBI Taxonomy" id="38414"/>
    <lineage>
        <taxon>Eukaryota</taxon>
        <taxon>Viridiplantae</taxon>
        <taxon>Streptophyta</taxon>
        <taxon>Embryophyta</taxon>
        <taxon>Tracheophyta</taxon>
        <taxon>Spermatophyta</taxon>
        <taxon>Magnoliopsida</taxon>
        <taxon>Liliopsida</taxon>
        <taxon>Poales</taxon>
        <taxon>Poaceae</taxon>
        <taxon>PACMAD clade</taxon>
        <taxon>Chloridoideae</taxon>
        <taxon>Eragrostideae</taxon>
        <taxon>Eragrostidinae</taxon>
        <taxon>Eragrostis</taxon>
    </lineage>
</organism>
<dbReference type="PANTHER" id="PTHR23155:SF1116">
    <property type="entry name" value="OS12G0273300 PROTEIN"/>
    <property type="match status" value="1"/>
</dbReference>
<dbReference type="GO" id="GO:0009626">
    <property type="term" value="P:plant-type hypersensitive response"/>
    <property type="evidence" value="ECO:0007669"/>
    <property type="project" value="UniProtKB-ARBA"/>
</dbReference>
<dbReference type="InterPro" id="IPR041118">
    <property type="entry name" value="Rx_N"/>
</dbReference>
<keyword evidence="5" id="KW-0611">Plant defense</keyword>
<evidence type="ECO:0000256" key="1">
    <source>
        <dbReference type="ARBA" id="ARBA00008894"/>
    </source>
</evidence>
<dbReference type="Proteomes" id="UP000324897">
    <property type="component" value="Chromosome 7"/>
</dbReference>
<evidence type="ECO:0000256" key="4">
    <source>
        <dbReference type="ARBA" id="ARBA00022741"/>
    </source>
</evidence>
<dbReference type="InterPro" id="IPR038005">
    <property type="entry name" value="RX-like_CC"/>
</dbReference>
<evidence type="ECO:0000256" key="5">
    <source>
        <dbReference type="ARBA" id="ARBA00022821"/>
    </source>
</evidence>
<dbReference type="InterPro" id="IPR002182">
    <property type="entry name" value="NB-ARC"/>
</dbReference>
<evidence type="ECO:0000259" key="7">
    <source>
        <dbReference type="Pfam" id="PF00931"/>
    </source>
</evidence>
<dbReference type="Pfam" id="PF23559">
    <property type="entry name" value="WHD_DRP"/>
    <property type="match status" value="1"/>
</dbReference>
<dbReference type="Pfam" id="PF18052">
    <property type="entry name" value="Rx_N"/>
    <property type="match status" value="1"/>
</dbReference>
<protein>
    <recommendedName>
        <fullName evidence="13">AAA+ ATPase domain-containing protein</fullName>
    </recommendedName>
</protein>
<keyword evidence="6" id="KW-0175">Coiled coil</keyword>
<dbReference type="InterPro" id="IPR027417">
    <property type="entry name" value="P-loop_NTPase"/>
</dbReference>
<dbReference type="Gene3D" id="1.20.5.4130">
    <property type="match status" value="1"/>
</dbReference>
<evidence type="ECO:0008006" key="13">
    <source>
        <dbReference type="Google" id="ProtNLM"/>
    </source>
</evidence>
<evidence type="ECO:0000256" key="2">
    <source>
        <dbReference type="ARBA" id="ARBA00022614"/>
    </source>
</evidence>
<dbReference type="Gene3D" id="1.10.10.10">
    <property type="entry name" value="Winged helix-like DNA-binding domain superfamily/Winged helix DNA-binding domain"/>
    <property type="match status" value="1"/>
</dbReference>
<evidence type="ECO:0000256" key="3">
    <source>
        <dbReference type="ARBA" id="ARBA00022737"/>
    </source>
</evidence>
<dbReference type="PANTHER" id="PTHR23155">
    <property type="entry name" value="DISEASE RESISTANCE PROTEIN RP"/>
    <property type="match status" value="1"/>
</dbReference>
<evidence type="ECO:0000259" key="10">
    <source>
        <dbReference type="Pfam" id="PF23598"/>
    </source>
</evidence>
<feature type="domain" description="NB-ARC" evidence="7">
    <location>
        <begin position="181"/>
        <end position="314"/>
    </location>
</feature>
<dbReference type="GO" id="GO:0002758">
    <property type="term" value="P:innate immune response-activating signaling pathway"/>
    <property type="evidence" value="ECO:0007669"/>
    <property type="project" value="UniProtKB-ARBA"/>
</dbReference>
<dbReference type="Gene3D" id="3.80.10.10">
    <property type="entry name" value="Ribonuclease Inhibitor"/>
    <property type="match status" value="1"/>
</dbReference>
<reference evidence="11 12" key="1">
    <citation type="journal article" date="2019" name="Sci. Rep.">
        <title>A high-quality genome of Eragrostis curvula grass provides insights into Poaceae evolution and supports new strategies to enhance forage quality.</title>
        <authorList>
            <person name="Carballo J."/>
            <person name="Santos B.A.C.M."/>
            <person name="Zappacosta D."/>
            <person name="Garbus I."/>
            <person name="Selva J.P."/>
            <person name="Gallo C.A."/>
            <person name="Diaz A."/>
            <person name="Albertini E."/>
            <person name="Caccamo M."/>
            <person name="Echenique V."/>
        </authorList>
    </citation>
    <scope>NUCLEOTIDE SEQUENCE [LARGE SCALE GENOMIC DNA]</scope>
    <source>
        <strain evidence="12">cv. Victoria</strain>
        <tissue evidence="11">Leaf</tissue>
    </source>
</reference>
<dbReference type="GO" id="GO:0042742">
    <property type="term" value="P:defense response to bacterium"/>
    <property type="evidence" value="ECO:0007669"/>
    <property type="project" value="UniProtKB-ARBA"/>
</dbReference>
<dbReference type="SUPFAM" id="SSF52540">
    <property type="entry name" value="P-loop containing nucleoside triphosphate hydrolases"/>
    <property type="match status" value="1"/>
</dbReference>
<dbReference type="InterPro" id="IPR032675">
    <property type="entry name" value="LRR_dom_sf"/>
</dbReference>
<dbReference type="InterPro" id="IPR044974">
    <property type="entry name" value="Disease_R_plants"/>
</dbReference>
<proteinExistence type="inferred from homology"/>
<dbReference type="OrthoDB" id="686237at2759"/>
<dbReference type="SUPFAM" id="SSF52058">
    <property type="entry name" value="L domain-like"/>
    <property type="match status" value="1"/>
</dbReference>
<dbReference type="FunFam" id="1.10.10.10:FF:000322">
    <property type="entry name" value="Probable disease resistance protein At1g63360"/>
    <property type="match status" value="1"/>
</dbReference>
<dbReference type="Pfam" id="PF23598">
    <property type="entry name" value="LRR_14"/>
    <property type="match status" value="1"/>
</dbReference>
<evidence type="ECO:0000313" key="12">
    <source>
        <dbReference type="Proteomes" id="UP000324897"/>
    </source>
</evidence>
<feature type="non-terminal residue" evidence="11">
    <location>
        <position position="932"/>
    </location>
</feature>
<dbReference type="InterPro" id="IPR042197">
    <property type="entry name" value="Apaf_helical"/>
</dbReference>
<dbReference type="CDD" id="cd14798">
    <property type="entry name" value="RX-CC_like"/>
    <property type="match status" value="1"/>
</dbReference>
<keyword evidence="4" id="KW-0547">Nucleotide-binding</keyword>
<dbReference type="AlphaFoldDB" id="A0A5J9U4H3"/>
<feature type="non-terminal residue" evidence="11">
    <location>
        <position position="1"/>
    </location>
</feature>
<feature type="domain" description="Disease resistance protein winged helix" evidence="9">
    <location>
        <begin position="422"/>
        <end position="494"/>
    </location>
</feature>
<dbReference type="InterPro" id="IPR058922">
    <property type="entry name" value="WHD_DRP"/>
</dbReference>
<keyword evidence="2" id="KW-0433">Leucine-rich repeat</keyword>
<dbReference type="EMBL" id="RWGY01000029">
    <property type="protein sequence ID" value="TVU18455.1"/>
    <property type="molecule type" value="Genomic_DNA"/>
</dbReference>
<dbReference type="InterPro" id="IPR036388">
    <property type="entry name" value="WH-like_DNA-bd_sf"/>
</dbReference>
<dbReference type="PRINTS" id="PR00364">
    <property type="entry name" value="DISEASERSIST"/>
</dbReference>
<evidence type="ECO:0000259" key="9">
    <source>
        <dbReference type="Pfam" id="PF23559"/>
    </source>
</evidence>
<evidence type="ECO:0000259" key="8">
    <source>
        <dbReference type="Pfam" id="PF18052"/>
    </source>
</evidence>
<keyword evidence="12" id="KW-1185">Reference proteome</keyword>
<evidence type="ECO:0000313" key="11">
    <source>
        <dbReference type="EMBL" id="TVU18455.1"/>
    </source>
</evidence>
<dbReference type="FunFam" id="3.40.50.300:FF:001091">
    <property type="entry name" value="Probable disease resistance protein At1g61300"/>
    <property type="match status" value="1"/>
</dbReference>
<dbReference type="Pfam" id="PF00931">
    <property type="entry name" value="NB-ARC"/>
    <property type="match status" value="1"/>
</dbReference>
<evidence type="ECO:0000256" key="6">
    <source>
        <dbReference type="ARBA" id="ARBA00023054"/>
    </source>
</evidence>
<dbReference type="Gene3D" id="3.40.50.300">
    <property type="entry name" value="P-loop containing nucleotide triphosphate hydrolases"/>
    <property type="match status" value="1"/>
</dbReference>
<comment type="caution">
    <text evidence="11">The sequence shown here is derived from an EMBL/GenBank/DDBJ whole genome shotgun (WGS) entry which is preliminary data.</text>
</comment>
<name>A0A5J9U4H3_9POAL</name>
<dbReference type="Gramene" id="TVU18455">
    <property type="protein sequence ID" value="TVU18455"/>
    <property type="gene ID" value="EJB05_34557"/>
</dbReference>
<comment type="similarity">
    <text evidence="1">Belongs to the disease resistance NB-LRR family.</text>
</comment>
<accession>A0A5J9U4H3</accession>
<keyword evidence="3" id="KW-0677">Repeat</keyword>
<dbReference type="InterPro" id="IPR055414">
    <property type="entry name" value="LRR_R13L4/SHOC2-like"/>
</dbReference>
<feature type="domain" description="Disease resistance N-terminal" evidence="8">
    <location>
        <begin position="3"/>
        <end position="92"/>
    </location>
</feature>
<dbReference type="GO" id="GO:0043531">
    <property type="term" value="F:ADP binding"/>
    <property type="evidence" value="ECO:0007669"/>
    <property type="project" value="InterPro"/>
</dbReference>